<dbReference type="AlphaFoldDB" id="A0AAU9ELN4"/>
<dbReference type="CDD" id="cd00610">
    <property type="entry name" value="OAT_like"/>
    <property type="match status" value="1"/>
</dbReference>
<accession>A0AAU9ELN4</accession>
<dbReference type="PANTHER" id="PTHR11986">
    <property type="entry name" value="AMINOTRANSFERASE CLASS III"/>
    <property type="match status" value="1"/>
</dbReference>
<evidence type="ECO:0000256" key="5">
    <source>
        <dbReference type="ARBA" id="ARBA00022898"/>
    </source>
</evidence>
<gene>
    <name evidence="7" type="primary">gabT</name>
    <name evidence="7" type="ORF">FAK_11750</name>
</gene>
<keyword evidence="5 6" id="KW-0663">Pyridoxal phosphate</keyword>
<dbReference type="SUPFAM" id="SSF53383">
    <property type="entry name" value="PLP-dependent transferases"/>
    <property type="match status" value="1"/>
</dbReference>
<dbReference type="InterPro" id="IPR050103">
    <property type="entry name" value="Class-III_PLP-dep_AT"/>
</dbReference>
<dbReference type="PIRSF" id="PIRSF000521">
    <property type="entry name" value="Transaminase_4ab_Lys_Orn"/>
    <property type="match status" value="1"/>
</dbReference>
<dbReference type="InterPro" id="IPR015422">
    <property type="entry name" value="PyrdxlP-dep_Trfase_small"/>
</dbReference>
<comment type="cofactor">
    <cofactor evidence="1">
        <name>pyridoxal 5'-phosphate</name>
        <dbReference type="ChEBI" id="CHEBI:597326"/>
    </cofactor>
</comment>
<dbReference type="InterPro" id="IPR015421">
    <property type="entry name" value="PyrdxlP-dep_Trfase_major"/>
</dbReference>
<dbReference type="Gene3D" id="3.90.1150.10">
    <property type="entry name" value="Aspartate Aminotransferase, domain 1"/>
    <property type="match status" value="1"/>
</dbReference>
<dbReference type="InterPro" id="IPR015424">
    <property type="entry name" value="PyrdxlP-dep_Trfase"/>
</dbReference>
<dbReference type="EMBL" id="AP028679">
    <property type="protein sequence ID" value="BEQ14109.1"/>
    <property type="molecule type" value="Genomic_DNA"/>
</dbReference>
<dbReference type="GO" id="GO:0009448">
    <property type="term" value="P:gamma-aminobutyric acid metabolic process"/>
    <property type="evidence" value="ECO:0007669"/>
    <property type="project" value="InterPro"/>
</dbReference>
<dbReference type="GO" id="GO:0030170">
    <property type="term" value="F:pyridoxal phosphate binding"/>
    <property type="evidence" value="ECO:0007669"/>
    <property type="project" value="InterPro"/>
</dbReference>
<evidence type="ECO:0000256" key="2">
    <source>
        <dbReference type="ARBA" id="ARBA00008954"/>
    </source>
</evidence>
<proteinExistence type="inferred from homology"/>
<dbReference type="InterPro" id="IPR004632">
    <property type="entry name" value="4NH2But_aminotransferase_bac"/>
</dbReference>
<evidence type="ECO:0000256" key="4">
    <source>
        <dbReference type="ARBA" id="ARBA00022679"/>
    </source>
</evidence>
<dbReference type="GO" id="GO:0042802">
    <property type="term" value="F:identical protein binding"/>
    <property type="evidence" value="ECO:0007669"/>
    <property type="project" value="TreeGrafter"/>
</dbReference>
<organism evidence="7 8">
    <name type="scientific">Desulfoferula mesophila</name>
    <dbReference type="NCBI Taxonomy" id="3058419"/>
    <lineage>
        <taxon>Bacteria</taxon>
        <taxon>Pseudomonadati</taxon>
        <taxon>Thermodesulfobacteriota</taxon>
        <taxon>Desulfarculia</taxon>
        <taxon>Desulfarculales</taxon>
        <taxon>Desulfarculaceae</taxon>
        <taxon>Desulfoferula</taxon>
    </lineage>
</organism>
<dbReference type="GO" id="GO:0034386">
    <property type="term" value="F:4-aminobutyrate:2-oxoglutarate transaminase activity"/>
    <property type="evidence" value="ECO:0007669"/>
    <property type="project" value="InterPro"/>
</dbReference>
<dbReference type="KEGG" id="dmp:FAK_11750"/>
<evidence type="ECO:0000313" key="8">
    <source>
        <dbReference type="Proteomes" id="UP001366166"/>
    </source>
</evidence>
<evidence type="ECO:0000313" key="7">
    <source>
        <dbReference type="EMBL" id="BEQ14109.1"/>
    </source>
</evidence>
<dbReference type="InterPro" id="IPR005814">
    <property type="entry name" value="Aminotrans_3"/>
</dbReference>
<dbReference type="PANTHER" id="PTHR11986:SF58">
    <property type="entry name" value="LEUCINE_METHIONINE RACEMASE"/>
    <property type="match status" value="1"/>
</dbReference>
<dbReference type="InterPro" id="IPR049704">
    <property type="entry name" value="Aminotrans_3_PPA_site"/>
</dbReference>
<dbReference type="RefSeq" id="WP_338605836.1">
    <property type="nucleotide sequence ID" value="NZ_AP028679.1"/>
</dbReference>
<protein>
    <submittedName>
        <fullName evidence="7">4-aminobutyrate aminotransferase</fullName>
    </submittedName>
</protein>
<keyword evidence="3 7" id="KW-0032">Aminotransferase</keyword>
<evidence type="ECO:0000256" key="6">
    <source>
        <dbReference type="RuleBase" id="RU003560"/>
    </source>
</evidence>
<reference evidence="8" key="1">
    <citation type="journal article" date="2023" name="Arch. Microbiol.">
        <title>Desulfoferula mesophilus gen. nov. sp. nov., a mesophilic sulfate-reducing bacterium isolated from a brackish lake sediment.</title>
        <authorList>
            <person name="Watanabe T."/>
            <person name="Yabe T."/>
            <person name="Tsuji J.M."/>
            <person name="Fukui M."/>
        </authorList>
    </citation>
    <scope>NUCLEOTIDE SEQUENCE [LARGE SCALE GENOMIC DNA]</scope>
    <source>
        <strain evidence="8">12FAK</strain>
    </source>
</reference>
<dbReference type="FunFam" id="3.40.640.10:FF:000013">
    <property type="entry name" value="4-aminobutyrate aminotransferase"/>
    <property type="match status" value="1"/>
</dbReference>
<comment type="similarity">
    <text evidence="2 6">Belongs to the class-III pyridoxal-phosphate-dependent aminotransferase family.</text>
</comment>
<dbReference type="Gene3D" id="3.40.640.10">
    <property type="entry name" value="Type I PLP-dependent aspartate aminotransferase-like (Major domain)"/>
    <property type="match status" value="1"/>
</dbReference>
<evidence type="ECO:0000256" key="3">
    <source>
        <dbReference type="ARBA" id="ARBA00022576"/>
    </source>
</evidence>
<dbReference type="PROSITE" id="PS00600">
    <property type="entry name" value="AA_TRANSFER_CLASS_3"/>
    <property type="match status" value="1"/>
</dbReference>
<name>A0AAU9ELN4_9BACT</name>
<dbReference type="Pfam" id="PF00202">
    <property type="entry name" value="Aminotran_3"/>
    <property type="match status" value="1"/>
</dbReference>
<sequence length="436" mass="47073">MTQQDMQQLAERRAQAVAQGVSNANSYFADKAQGAEVWSLDGKRYLDFAGGIGVMNVGHSNPKVVAAIQEQAARFTHVCFNVLMYEGYIKLAEKLNQLTPGDFPKKTIFVNTGAETVENAVKMARSYTKRQGVIVFDDAFHGRTLLTMTMTSKVKPYKFGFGPFAPEVYRLPFAYCYRCSYGLSYPSCGLRCAHALEDFFLKEVAAENTACIVAEPVQGEGGFIVPPKEYFGVIRQICDKHGIVMVADEVQTGLCRTGKLYAMEHFGVAADLMTTAKSLGGGLPLGALVGKAEIMDAPHVGGLGGTYGGNPVSCAAALAVLEVVEEENLCAKAQRVGELARGRFEAMAEKYPLIGEVRGLGAMLALELVRDPKTKEPAGDEAKKLVDYCHQNGLLALNCGRYGNIIRTLMPLVISDDQLDEGLGIIEKGLALVSGK</sequence>
<evidence type="ECO:0000256" key="1">
    <source>
        <dbReference type="ARBA" id="ARBA00001933"/>
    </source>
</evidence>
<dbReference type="NCBIfam" id="TIGR00700">
    <property type="entry name" value="GABAtrnsam"/>
    <property type="match status" value="1"/>
</dbReference>
<keyword evidence="4" id="KW-0808">Transferase</keyword>
<dbReference type="Proteomes" id="UP001366166">
    <property type="component" value="Chromosome"/>
</dbReference>
<keyword evidence="8" id="KW-1185">Reference proteome</keyword>